<feature type="chain" id="PRO_5047033890" description="Lipoprotein" evidence="2">
    <location>
        <begin position="24"/>
        <end position="160"/>
    </location>
</feature>
<reference evidence="3 4" key="1">
    <citation type="submission" date="2016-11" db="EMBL/GenBank/DDBJ databases">
        <title>Whole Genome Sequence of Listeria newyorkensis.</title>
        <authorList>
            <person name="Frink S."/>
            <person name="Morales C."/>
            <person name="Kiang D."/>
        </authorList>
    </citation>
    <scope>NUCLEOTIDE SEQUENCE [LARGE SCALE GENOMIC DNA]</scope>
    <source>
        <strain evidence="3 4">F1604011-044</strain>
    </source>
</reference>
<dbReference type="RefSeq" id="WP_036094550.1">
    <property type="nucleotide sequence ID" value="NZ_BJEY01000008.1"/>
</dbReference>
<evidence type="ECO:0008006" key="5">
    <source>
        <dbReference type="Google" id="ProtNLM"/>
    </source>
</evidence>
<name>A0ABX4XQ05_9LIST</name>
<feature type="signal peptide" evidence="2">
    <location>
        <begin position="1"/>
        <end position="23"/>
    </location>
</feature>
<evidence type="ECO:0000313" key="3">
    <source>
        <dbReference type="EMBL" id="PNP92714.1"/>
    </source>
</evidence>
<evidence type="ECO:0000256" key="1">
    <source>
        <dbReference type="SAM" id="MobiDB-lite"/>
    </source>
</evidence>
<gene>
    <name evidence="3" type="ORF">BMT55_07070</name>
</gene>
<feature type="region of interest" description="Disordered" evidence="1">
    <location>
        <begin position="66"/>
        <end position="123"/>
    </location>
</feature>
<comment type="caution">
    <text evidence="3">The sequence shown here is derived from an EMBL/GenBank/DDBJ whole genome shotgun (WGS) entry which is preliminary data.</text>
</comment>
<evidence type="ECO:0000313" key="4">
    <source>
        <dbReference type="Proteomes" id="UP000236500"/>
    </source>
</evidence>
<sequence length="160" mass="17538">MKKLLSLAILASLALVACGNEKAETPQNEDLQKAEAKIEALKKEIAQVKDENTVLKEDNAKIAASKEKLEAETQTKEQSSVTETPKQETKETPIAPKTMQPEVEEKATEPAKETSAITGREKGQLIAAQKKKLNNPNLTQSERESIIAEIKRLGQLPVSH</sequence>
<evidence type="ECO:0000256" key="2">
    <source>
        <dbReference type="SAM" id="SignalP"/>
    </source>
</evidence>
<dbReference type="PROSITE" id="PS51257">
    <property type="entry name" value="PROKAR_LIPOPROTEIN"/>
    <property type="match status" value="1"/>
</dbReference>
<feature type="compositionally biased region" description="Basic and acidic residues" evidence="1">
    <location>
        <begin position="66"/>
        <end position="75"/>
    </location>
</feature>
<feature type="compositionally biased region" description="Basic and acidic residues" evidence="1">
    <location>
        <begin position="103"/>
        <end position="112"/>
    </location>
</feature>
<keyword evidence="2" id="KW-0732">Signal</keyword>
<proteinExistence type="predicted"/>
<organism evidence="3 4">
    <name type="scientific">Listeria newyorkensis</name>
    <dbReference type="NCBI Taxonomy" id="1497681"/>
    <lineage>
        <taxon>Bacteria</taxon>
        <taxon>Bacillati</taxon>
        <taxon>Bacillota</taxon>
        <taxon>Bacilli</taxon>
        <taxon>Bacillales</taxon>
        <taxon>Listeriaceae</taxon>
        <taxon>Listeria</taxon>
    </lineage>
</organism>
<protein>
    <recommendedName>
        <fullName evidence="5">Lipoprotein</fullName>
    </recommendedName>
</protein>
<dbReference type="Proteomes" id="UP000236500">
    <property type="component" value="Unassembled WGS sequence"/>
</dbReference>
<accession>A0ABX4XQ05</accession>
<dbReference type="EMBL" id="MPDH01000006">
    <property type="protein sequence ID" value="PNP92714.1"/>
    <property type="molecule type" value="Genomic_DNA"/>
</dbReference>
<keyword evidence="4" id="KW-1185">Reference proteome</keyword>